<proteinExistence type="predicted"/>
<organism evidence="1 2">
    <name type="scientific">Paenibacillus tyrfis</name>
    <dbReference type="NCBI Taxonomy" id="1501230"/>
    <lineage>
        <taxon>Bacteria</taxon>
        <taxon>Bacillati</taxon>
        <taxon>Bacillota</taxon>
        <taxon>Bacilli</taxon>
        <taxon>Bacillales</taxon>
        <taxon>Paenibacillaceae</taxon>
        <taxon>Paenibacillus</taxon>
    </lineage>
</organism>
<dbReference type="AlphaFoldDB" id="A0A081NUT1"/>
<sequence>MENFTASFRSEHDLQQAIDALRKQGVIDLQIEPGVEPHQPMSTSLLGGGLSHLSIAESPGCLLQVVVESSRIRQAEDTVTRFGGSIE</sequence>
<comment type="caution">
    <text evidence="1">The sequence shown here is derived from an EMBL/GenBank/DDBJ whole genome shotgun (WGS) entry which is preliminary data.</text>
</comment>
<reference evidence="1 2" key="1">
    <citation type="submission" date="2014-06" db="EMBL/GenBank/DDBJ databases">
        <title>Draft genome sequence of Paenibacillus sp. MSt1.</title>
        <authorList>
            <person name="Aw Y.K."/>
            <person name="Ong K.S."/>
            <person name="Gan H.M."/>
            <person name="Lee S.M."/>
        </authorList>
    </citation>
    <scope>NUCLEOTIDE SEQUENCE [LARGE SCALE GENOMIC DNA]</scope>
    <source>
        <strain evidence="1 2">MSt1</strain>
    </source>
</reference>
<gene>
    <name evidence="1" type="ORF">ET33_26845</name>
</gene>
<dbReference type="EMBL" id="JNVM01000041">
    <property type="protein sequence ID" value="KEQ22204.1"/>
    <property type="molecule type" value="Genomic_DNA"/>
</dbReference>
<keyword evidence="2" id="KW-1185">Reference proteome</keyword>
<evidence type="ECO:0000313" key="2">
    <source>
        <dbReference type="Proteomes" id="UP000028123"/>
    </source>
</evidence>
<evidence type="ECO:0000313" key="1">
    <source>
        <dbReference type="EMBL" id="KEQ22204.1"/>
    </source>
</evidence>
<accession>A0A081NUT1</accession>
<name>A0A081NUT1_9BACL</name>
<dbReference type="RefSeq" id="WP_036691849.1">
    <property type="nucleotide sequence ID" value="NZ_JNVM01000041.1"/>
</dbReference>
<protein>
    <recommendedName>
        <fullName evidence="3">DUF2007 domain-containing protein</fullName>
    </recommendedName>
</protein>
<dbReference type="Proteomes" id="UP000028123">
    <property type="component" value="Unassembled WGS sequence"/>
</dbReference>
<dbReference type="OrthoDB" id="2620432at2"/>
<evidence type="ECO:0008006" key="3">
    <source>
        <dbReference type="Google" id="ProtNLM"/>
    </source>
</evidence>
<dbReference type="eggNOG" id="ENOG50303VY">
    <property type="taxonomic scope" value="Bacteria"/>
</dbReference>